<evidence type="ECO:0000313" key="1">
    <source>
        <dbReference type="EMBL" id="JAH88357.1"/>
    </source>
</evidence>
<proteinExistence type="predicted"/>
<accession>A0A0E9WDE3</accession>
<organism evidence="1">
    <name type="scientific">Anguilla anguilla</name>
    <name type="common">European freshwater eel</name>
    <name type="synonym">Muraena anguilla</name>
    <dbReference type="NCBI Taxonomy" id="7936"/>
    <lineage>
        <taxon>Eukaryota</taxon>
        <taxon>Metazoa</taxon>
        <taxon>Chordata</taxon>
        <taxon>Craniata</taxon>
        <taxon>Vertebrata</taxon>
        <taxon>Euteleostomi</taxon>
        <taxon>Actinopterygii</taxon>
        <taxon>Neopterygii</taxon>
        <taxon>Teleostei</taxon>
        <taxon>Anguilliformes</taxon>
        <taxon>Anguillidae</taxon>
        <taxon>Anguilla</taxon>
    </lineage>
</organism>
<evidence type="ECO:0008006" key="2">
    <source>
        <dbReference type="Google" id="ProtNLM"/>
    </source>
</evidence>
<reference evidence="1" key="2">
    <citation type="journal article" date="2015" name="Fish Shellfish Immunol.">
        <title>Early steps in the European eel (Anguilla anguilla)-Vibrio vulnificus interaction in the gills: Role of the RtxA13 toxin.</title>
        <authorList>
            <person name="Callol A."/>
            <person name="Pajuelo D."/>
            <person name="Ebbesson L."/>
            <person name="Teles M."/>
            <person name="MacKenzie S."/>
            <person name="Amaro C."/>
        </authorList>
    </citation>
    <scope>NUCLEOTIDE SEQUENCE</scope>
</reference>
<reference evidence="1" key="1">
    <citation type="submission" date="2014-11" db="EMBL/GenBank/DDBJ databases">
        <authorList>
            <person name="Amaro Gonzalez C."/>
        </authorList>
    </citation>
    <scope>NUCLEOTIDE SEQUENCE</scope>
</reference>
<name>A0A0E9WDE3_ANGAN</name>
<protein>
    <recommendedName>
        <fullName evidence="2">Transposase</fullName>
    </recommendedName>
</protein>
<sequence length="50" mass="5806">MSRNTCQNGLHPVIKHYLKKRNKPARSSKKAMALHCLNSLYLLYVDKSTF</sequence>
<dbReference type="EMBL" id="GBXM01020220">
    <property type="protein sequence ID" value="JAH88357.1"/>
    <property type="molecule type" value="Transcribed_RNA"/>
</dbReference>
<dbReference type="AlphaFoldDB" id="A0A0E9WDE3"/>